<dbReference type="SUPFAM" id="SSF81321">
    <property type="entry name" value="Family A G protein-coupled receptor-like"/>
    <property type="match status" value="1"/>
</dbReference>
<organism evidence="10 11">
    <name type="scientific">Mytilus coruscus</name>
    <name type="common">Sea mussel</name>
    <dbReference type="NCBI Taxonomy" id="42192"/>
    <lineage>
        <taxon>Eukaryota</taxon>
        <taxon>Metazoa</taxon>
        <taxon>Spiralia</taxon>
        <taxon>Lophotrochozoa</taxon>
        <taxon>Mollusca</taxon>
        <taxon>Bivalvia</taxon>
        <taxon>Autobranchia</taxon>
        <taxon>Pteriomorphia</taxon>
        <taxon>Mytilida</taxon>
        <taxon>Mytiloidea</taxon>
        <taxon>Mytilidae</taxon>
        <taxon>Mytilinae</taxon>
        <taxon>Mytilus</taxon>
    </lineage>
</organism>
<evidence type="ECO:0000256" key="8">
    <source>
        <dbReference type="SAM" id="Phobius"/>
    </source>
</evidence>
<dbReference type="PROSITE" id="PS50262">
    <property type="entry name" value="G_PROTEIN_RECEP_F1_2"/>
    <property type="match status" value="1"/>
</dbReference>
<feature type="transmembrane region" description="Helical" evidence="8">
    <location>
        <begin position="117"/>
        <end position="142"/>
    </location>
</feature>
<evidence type="ECO:0000259" key="9">
    <source>
        <dbReference type="PROSITE" id="PS50262"/>
    </source>
</evidence>
<evidence type="ECO:0000256" key="4">
    <source>
        <dbReference type="ARBA" id="ARBA00023040"/>
    </source>
</evidence>
<sequence length="388" mass="44944">MDCNGTSYISNFTNNTDFCPDNKGTTEWELCVYTLFAPRAILIDRVVSPFWYCIGFLGNILTIHIWSNRRLKRLNTSSLYLSVLAITDTMMLTLHMLMELEYAWGKPTLRYPVWCTIFFVLFYFSQYMSPLLVFGFTCERLVSIIRPFKSERFSRHSRAPKEVACLTVFALIISLGQITGWTVENGEIKPMYITFYETWSYITEIVIFIVIPVITLIFNILVMKTAREATKFRRESAPISKRSISNDGQMLQRKTASKILPTTLTLMAVSFYRIFTTAPITIIYLFQYQVFPYGDPCLTTSGMAVDPVWQKYLHWLVFKKILDEVGISQYSCNIFIYIVTARHFRSELLRLLCSRLPCADNDSMRKEFMMLNQSNGVSMTRPTDGSLV</sequence>
<dbReference type="Pfam" id="PF00001">
    <property type="entry name" value="7tm_1"/>
    <property type="match status" value="1"/>
</dbReference>
<dbReference type="AlphaFoldDB" id="A0A6J8DGD4"/>
<dbReference type="InterPro" id="IPR000276">
    <property type="entry name" value="GPCR_Rhodpsn"/>
</dbReference>
<dbReference type="PANTHER" id="PTHR24243:SF233">
    <property type="entry name" value="THYROTROPIN-RELEASING HORMONE RECEPTOR"/>
    <property type="match status" value="1"/>
</dbReference>
<evidence type="ECO:0000256" key="5">
    <source>
        <dbReference type="ARBA" id="ARBA00023136"/>
    </source>
</evidence>
<reference evidence="10 11" key="1">
    <citation type="submission" date="2020-06" db="EMBL/GenBank/DDBJ databases">
        <authorList>
            <person name="Li R."/>
            <person name="Bekaert M."/>
        </authorList>
    </citation>
    <scope>NUCLEOTIDE SEQUENCE [LARGE SCALE GENOMIC DNA]</scope>
    <source>
        <strain evidence="11">wild</strain>
    </source>
</reference>
<evidence type="ECO:0000256" key="1">
    <source>
        <dbReference type="ARBA" id="ARBA00004141"/>
    </source>
</evidence>
<keyword evidence="7" id="KW-0807">Transducer</keyword>
<dbReference type="OrthoDB" id="9990906at2759"/>
<dbReference type="Gene3D" id="1.20.1070.10">
    <property type="entry name" value="Rhodopsin 7-helix transmembrane proteins"/>
    <property type="match status" value="1"/>
</dbReference>
<feature type="transmembrane region" description="Helical" evidence="8">
    <location>
        <begin position="259"/>
        <end position="286"/>
    </location>
</feature>
<keyword evidence="3 8" id="KW-1133">Transmembrane helix</keyword>
<dbReference type="GO" id="GO:0005886">
    <property type="term" value="C:plasma membrane"/>
    <property type="evidence" value="ECO:0007669"/>
    <property type="project" value="TreeGrafter"/>
</dbReference>
<accession>A0A6J8DGD4</accession>
<feature type="transmembrane region" description="Helical" evidence="8">
    <location>
        <begin position="79"/>
        <end position="97"/>
    </location>
</feature>
<feature type="transmembrane region" description="Helical" evidence="8">
    <location>
        <begin position="49"/>
        <end position="67"/>
    </location>
</feature>
<dbReference type="PANTHER" id="PTHR24243">
    <property type="entry name" value="G-PROTEIN COUPLED RECEPTOR"/>
    <property type="match status" value="1"/>
</dbReference>
<feature type="transmembrane region" description="Helical" evidence="8">
    <location>
        <begin position="201"/>
        <end position="223"/>
    </location>
</feature>
<evidence type="ECO:0000313" key="11">
    <source>
        <dbReference type="Proteomes" id="UP000507470"/>
    </source>
</evidence>
<evidence type="ECO:0000256" key="6">
    <source>
        <dbReference type="ARBA" id="ARBA00023170"/>
    </source>
</evidence>
<evidence type="ECO:0000256" key="7">
    <source>
        <dbReference type="ARBA" id="ARBA00023224"/>
    </source>
</evidence>
<gene>
    <name evidence="10" type="ORF">MCOR_40596</name>
</gene>
<evidence type="ECO:0000256" key="2">
    <source>
        <dbReference type="ARBA" id="ARBA00022692"/>
    </source>
</evidence>
<dbReference type="Proteomes" id="UP000507470">
    <property type="component" value="Unassembled WGS sequence"/>
</dbReference>
<evidence type="ECO:0000313" key="10">
    <source>
        <dbReference type="EMBL" id="CAC5407085.1"/>
    </source>
</evidence>
<keyword evidence="5 8" id="KW-0472">Membrane</keyword>
<name>A0A6J8DGD4_MYTCO</name>
<dbReference type="EMBL" id="CACVKT020007342">
    <property type="protein sequence ID" value="CAC5407085.1"/>
    <property type="molecule type" value="Genomic_DNA"/>
</dbReference>
<comment type="subcellular location">
    <subcellularLocation>
        <location evidence="1">Membrane</location>
        <topology evidence="1">Multi-pass membrane protein</topology>
    </subcellularLocation>
</comment>
<proteinExistence type="predicted"/>
<protein>
    <recommendedName>
        <fullName evidence="9">G-protein coupled receptors family 1 profile domain-containing protein</fullName>
    </recommendedName>
</protein>
<keyword evidence="6" id="KW-0675">Receptor</keyword>
<evidence type="ECO:0000256" key="3">
    <source>
        <dbReference type="ARBA" id="ARBA00022989"/>
    </source>
</evidence>
<dbReference type="InterPro" id="IPR017452">
    <property type="entry name" value="GPCR_Rhodpsn_7TM"/>
</dbReference>
<keyword evidence="11" id="KW-1185">Reference proteome</keyword>
<keyword evidence="4" id="KW-0297">G-protein coupled receptor</keyword>
<feature type="transmembrane region" description="Helical" evidence="8">
    <location>
        <begin position="163"/>
        <end position="181"/>
    </location>
</feature>
<feature type="domain" description="G-protein coupled receptors family 1 profile" evidence="9">
    <location>
        <begin position="58"/>
        <end position="337"/>
    </location>
</feature>
<keyword evidence="2 8" id="KW-0812">Transmembrane</keyword>
<dbReference type="GO" id="GO:0004930">
    <property type="term" value="F:G protein-coupled receptor activity"/>
    <property type="evidence" value="ECO:0007669"/>
    <property type="project" value="UniProtKB-KW"/>
</dbReference>